<reference evidence="2" key="1">
    <citation type="submission" date="2020-06" db="EMBL/GenBank/DDBJ databases">
        <title>WGS assembly of Ceratodon purpureus strain R40.</title>
        <authorList>
            <person name="Carey S.B."/>
            <person name="Jenkins J."/>
            <person name="Shu S."/>
            <person name="Lovell J.T."/>
            <person name="Sreedasyam A."/>
            <person name="Maumus F."/>
            <person name="Tiley G.P."/>
            <person name="Fernandez-Pozo N."/>
            <person name="Barry K."/>
            <person name="Chen C."/>
            <person name="Wang M."/>
            <person name="Lipzen A."/>
            <person name="Daum C."/>
            <person name="Saski C.A."/>
            <person name="Payton A.C."/>
            <person name="Mcbreen J.C."/>
            <person name="Conrad R.E."/>
            <person name="Kollar L.M."/>
            <person name="Olsson S."/>
            <person name="Huttunen S."/>
            <person name="Landis J.B."/>
            <person name="Wickett N.J."/>
            <person name="Johnson M.G."/>
            <person name="Rensing S.A."/>
            <person name="Grimwood J."/>
            <person name="Schmutz J."/>
            <person name="Mcdaniel S.F."/>
        </authorList>
    </citation>
    <scope>NUCLEOTIDE SEQUENCE</scope>
    <source>
        <strain evidence="2">R40</strain>
    </source>
</reference>
<protein>
    <submittedName>
        <fullName evidence="2">Uncharacterized protein</fullName>
    </submittedName>
</protein>
<comment type="caution">
    <text evidence="2">The sequence shown here is derived from an EMBL/GenBank/DDBJ whole genome shotgun (WGS) entry which is preliminary data.</text>
</comment>
<keyword evidence="3" id="KW-1185">Reference proteome</keyword>
<organism evidence="2 3">
    <name type="scientific">Ceratodon purpureus</name>
    <name type="common">Fire moss</name>
    <name type="synonym">Dicranum purpureum</name>
    <dbReference type="NCBI Taxonomy" id="3225"/>
    <lineage>
        <taxon>Eukaryota</taxon>
        <taxon>Viridiplantae</taxon>
        <taxon>Streptophyta</taxon>
        <taxon>Embryophyta</taxon>
        <taxon>Bryophyta</taxon>
        <taxon>Bryophytina</taxon>
        <taxon>Bryopsida</taxon>
        <taxon>Dicranidae</taxon>
        <taxon>Pseudoditrichales</taxon>
        <taxon>Ditrichaceae</taxon>
        <taxon>Ceratodon</taxon>
    </lineage>
</organism>
<dbReference type="Proteomes" id="UP000822688">
    <property type="component" value="Chromosome V"/>
</dbReference>
<feature type="compositionally biased region" description="Polar residues" evidence="1">
    <location>
        <begin position="7"/>
        <end position="16"/>
    </location>
</feature>
<name>A0A8T0HKP5_CERPU</name>
<dbReference type="AlphaFoldDB" id="A0A8T0HKP5"/>
<evidence type="ECO:0000313" key="2">
    <source>
        <dbReference type="EMBL" id="KAG0571369.1"/>
    </source>
</evidence>
<proteinExistence type="predicted"/>
<evidence type="ECO:0000256" key="1">
    <source>
        <dbReference type="SAM" id="MobiDB-lite"/>
    </source>
</evidence>
<gene>
    <name evidence="2" type="ORF">KC19_VG006100</name>
</gene>
<feature type="region of interest" description="Disordered" evidence="1">
    <location>
        <begin position="1"/>
        <end position="24"/>
    </location>
</feature>
<evidence type="ECO:0000313" key="3">
    <source>
        <dbReference type="Proteomes" id="UP000822688"/>
    </source>
</evidence>
<dbReference type="EMBL" id="CM026426">
    <property type="protein sequence ID" value="KAG0571369.1"/>
    <property type="molecule type" value="Genomic_DNA"/>
</dbReference>
<sequence length="181" mass="20261">MVADAIGNTSAAQTSKQGRKKTVIKKKSIRKKMGVAGNAVVDVEESEEVDTSATDWVADVGIPHKAVQKKGSSVDATKRVFRKFKKEEKVYLLDPKDRRNKVAIGAISGVDRDLFHLKPIPSGWLRVDVLEVFDHKIPLMKPHEPANQFELGDTINGVVLWKRTHVVAFPQRYSYISRKSI</sequence>
<accession>A0A8T0HKP5</accession>